<dbReference type="PANTHER" id="PTHR47786:SF2">
    <property type="entry name" value="GLYCOSYL HYDROLASE FAMILY 13 CATALYTIC DOMAIN-CONTAINING PROTEIN"/>
    <property type="match status" value="1"/>
</dbReference>
<evidence type="ECO:0000259" key="7">
    <source>
        <dbReference type="SMART" id="SM00642"/>
    </source>
</evidence>
<organism evidence="8 9">
    <name type="scientific">Polymorphospora rubra</name>
    <dbReference type="NCBI Taxonomy" id="338584"/>
    <lineage>
        <taxon>Bacteria</taxon>
        <taxon>Bacillati</taxon>
        <taxon>Actinomycetota</taxon>
        <taxon>Actinomycetes</taxon>
        <taxon>Micromonosporales</taxon>
        <taxon>Micromonosporaceae</taxon>
        <taxon>Polymorphospora</taxon>
    </lineage>
</organism>
<dbReference type="Proteomes" id="UP000680866">
    <property type="component" value="Chromosome"/>
</dbReference>
<gene>
    <name evidence="6 8" type="primary">glgE</name>
    <name evidence="8" type="ORF">Prubr_33520</name>
</gene>
<comment type="subunit">
    <text evidence="1 6">Homodimer.</text>
</comment>
<name>A0A810MYJ3_9ACTN</name>
<evidence type="ECO:0000256" key="2">
    <source>
        <dbReference type="ARBA" id="ARBA00022676"/>
    </source>
</evidence>
<feature type="binding site" evidence="6">
    <location>
        <position position="389"/>
    </location>
    <ligand>
        <name>alpha-maltose 1-phosphate</name>
        <dbReference type="ChEBI" id="CHEBI:63576"/>
    </ligand>
</feature>
<evidence type="ECO:0000313" key="8">
    <source>
        <dbReference type="EMBL" id="BCJ66331.1"/>
    </source>
</evidence>
<dbReference type="GO" id="GO:0004553">
    <property type="term" value="F:hydrolase activity, hydrolyzing O-glycosyl compounds"/>
    <property type="evidence" value="ECO:0007669"/>
    <property type="project" value="InterPro"/>
</dbReference>
<dbReference type="AlphaFoldDB" id="A0A810MYJ3"/>
<dbReference type="PANTHER" id="PTHR47786">
    <property type="entry name" value="ALPHA-1,4-GLUCAN:MALTOSE-1-PHOSPHATE MALTOSYLTRANSFERASE"/>
    <property type="match status" value="1"/>
</dbReference>
<feature type="site" description="Transition state stabilizer" evidence="6">
    <location>
        <position position="473"/>
    </location>
</feature>
<feature type="binding site" evidence="6">
    <location>
        <position position="353"/>
    </location>
    <ligand>
        <name>alpha-maltose 1-phosphate</name>
        <dbReference type="ChEBI" id="CHEBI:63576"/>
    </ligand>
</feature>
<dbReference type="InterPro" id="IPR013780">
    <property type="entry name" value="Glyco_hydro_b"/>
</dbReference>
<dbReference type="EMBL" id="AP023359">
    <property type="protein sequence ID" value="BCJ66331.1"/>
    <property type="molecule type" value="Genomic_DNA"/>
</dbReference>
<dbReference type="Pfam" id="PF11896">
    <property type="entry name" value="GlgE_dom_N_S"/>
    <property type="match status" value="1"/>
</dbReference>
<keyword evidence="2 6" id="KW-0328">Glycosyltransferase</keyword>
<feature type="active site" description="Proton donor" evidence="6">
    <location>
        <position position="417"/>
    </location>
</feature>
<protein>
    <recommendedName>
        <fullName evidence="6">Alpha-1,4-glucan:maltose-1-phosphate maltosyltransferase</fullName>
        <shortName evidence="6">GMPMT</shortName>
        <ecNumber evidence="6">2.4.99.16</ecNumber>
    </recommendedName>
    <alternativeName>
        <fullName evidence="6">(1-&gt;4)-alpha-D-glucan:maltose-1-phosphate alpha-D-maltosyltransferase</fullName>
    </alternativeName>
</protein>
<dbReference type="HAMAP" id="MF_02124">
    <property type="entry name" value="GlgE"/>
    <property type="match status" value="1"/>
</dbReference>
<keyword evidence="4 6" id="KW-0119">Carbohydrate metabolism</keyword>
<dbReference type="InterPro" id="IPR017853">
    <property type="entry name" value="GH"/>
</dbReference>
<dbReference type="GO" id="GO:0030979">
    <property type="term" value="P:alpha-glucan biosynthetic process"/>
    <property type="evidence" value="ECO:0007669"/>
    <property type="project" value="UniProtKB-UniRule"/>
</dbReference>
<dbReference type="KEGG" id="pry:Prubr_33520"/>
<dbReference type="GO" id="GO:0016758">
    <property type="term" value="F:hexosyltransferase activity"/>
    <property type="evidence" value="ECO:0007669"/>
    <property type="project" value="UniProtKB-UniRule"/>
</dbReference>
<comment type="catalytic activity">
    <reaction evidence="5 6">
        <text>alpha-maltose 1-phosphate + [(1-&gt;4)-alpha-D-glucosyl](n) = [(1-&gt;4)-alpha-D-glucosyl](n+2) + phosphate</text>
        <dbReference type="Rhea" id="RHEA:42692"/>
        <dbReference type="Rhea" id="RHEA-COMP:9584"/>
        <dbReference type="Rhea" id="RHEA-COMP:10183"/>
        <dbReference type="ChEBI" id="CHEBI:15444"/>
        <dbReference type="ChEBI" id="CHEBI:43474"/>
        <dbReference type="ChEBI" id="CHEBI:63576"/>
        <dbReference type="EC" id="2.4.99.16"/>
    </reaction>
</comment>
<evidence type="ECO:0000256" key="6">
    <source>
        <dbReference type="HAMAP-Rule" id="MF_02124"/>
    </source>
</evidence>
<feature type="binding site" evidence="6">
    <location>
        <begin position="527"/>
        <end position="528"/>
    </location>
    <ligand>
        <name>alpha-maltose 1-phosphate</name>
        <dbReference type="ChEBI" id="CHEBI:63576"/>
    </ligand>
</feature>
<comment type="similarity">
    <text evidence="6">Belongs to the glycosyl hydrolase 13 family. GlgE subfamily.</text>
</comment>
<dbReference type="EC" id="2.4.99.16" evidence="6"/>
<reference evidence="8" key="1">
    <citation type="submission" date="2020-08" db="EMBL/GenBank/DDBJ databases">
        <title>Whole genome shotgun sequence of Polymorphospora rubra NBRC 101157.</title>
        <authorList>
            <person name="Komaki H."/>
            <person name="Tamura T."/>
        </authorList>
    </citation>
    <scope>NUCLEOTIDE SEQUENCE</scope>
    <source>
        <strain evidence="8">NBRC 101157</strain>
    </source>
</reference>
<comment type="caution">
    <text evidence="6">Lacks conserved residue(s) required for the propagation of feature annotation.</text>
</comment>
<evidence type="ECO:0000313" key="9">
    <source>
        <dbReference type="Proteomes" id="UP000680866"/>
    </source>
</evidence>
<dbReference type="SUPFAM" id="SSF51445">
    <property type="entry name" value="(Trans)glycosidases"/>
    <property type="match status" value="1"/>
</dbReference>
<feature type="binding site" evidence="6">
    <location>
        <position position="258"/>
    </location>
    <ligand>
        <name>alpha-maltose 1-phosphate</name>
        <dbReference type="ChEBI" id="CHEBI:63576"/>
    </ligand>
</feature>
<dbReference type="Gene3D" id="1.20.58.80">
    <property type="entry name" value="Phosphotransferase system, lactose/cellobiose-type IIA subunit"/>
    <property type="match status" value="1"/>
</dbReference>
<keyword evidence="3 6" id="KW-0808">Transferase</keyword>
<sequence length="667" mass="73092">MTARIVIEAVTPVVDGGRHPAKAVVGECLPLRATVWREGHTVLSVAAVWRGPGDAAPVRVPMAVLDAGRDTWTATVVPDRVGRAGFHIEAWHDPWLNWCRAVRTKTAAGLPAAELDNDLELGARLLDAAATRANADRDPVAAGTCAEAAALLRDAGRTPAGRAAAALGAEVSAVLDRYPTRELFTTGADHEVYVDRPRAQFSAWYQVFPRSTGGLGPDGEPVHGTLRTAAADLPRIAAMGFDVVYLTPVHPIGTVARKGRNNSPTAGPDEPGCPWAIGSADGGHDSIAPQLGTPADFDAYVAAAGELGLEVAMDLALHCAPDHPWVTAHPQWFTTRPDGSIACAENPPRRWQDIYPLNFDNDPEGLFAEISRVLRHWIDRGVRIFRVDNPHNKPVDFWARLIWDTKAAYPDVLFLAEAFTRPAVQRGLSRLGFSQTYTYFTWRTGKRELVQFGEELVELEAGLRPSLWPTTHDVLPAHLQQGGPAMFAIRATLAATLSPSWGICTGYELFEDAARRPGSEEHLDSDKFQVRARDFAAARAAGRSLEPWLTTLNRIRRAHPALQQLRTLRFHDVDNEALIAYSKIDPATGDTVICVVTLNPYAVERGLLTLDPRALDPGALDRRTPAPDDRTDYELLDEVDRRRWLWGRTQKIELDPAQRVAYILTLA</sequence>
<accession>A0A810MYJ3</accession>
<dbReference type="InterPro" id="IPR049171">
    <property type="entry name" value="GLGE_C"/>
</dbReference>
<dbReference type="Gene3D" id="2.60.40.10">
    <property type="entry name" value="Immunoglobulins"/>
    <property type="match status" value="1"/>
</dbReference>
<evidence type="ECO:0000256" key="3">
    <source>
        <dbReference type="ARBA" id="ARBA00022679"/>
    </source>
</evidence>
<dbReference type="RefSeq" id="WP_212826370.1">
    <property type="nucleotide sequence ID" value="NZ_AP023359.1"/>
</dbReference>
<evidence type="ECO:0000256" key="4">
    <source>
        <dbReference type="ARBA" id="ARBA00023277"/>
    </source>
</evidence>
<dbReference type="InterPro" id="IPR006047">
    <property type="entry name" value="GH13_cat_dom"/>
</dbReference>
<dbReference type="Gene3D" id="2.60.40.1180">
    <property type="entry name" value="Golgi alpha-mannosidase II"/>
    <property type="match status" value="1"/>
</dbReference>
<dbReference type="SMART" id="SM00642">
    <property type="entry name" value="Aamy"/>
    <property type="match status" value="1"/>
</dbReference>
<dbReference type="InterPro" id="IPR013783">
    <property type="entry name" value="Ig-like_fold"/>
</dbReference>
<proteinExistence type="inferred from homology"/>
<keyword evidence="9" id="KW-1185">Reference proteome</keyword>
<comment type="function">
    <text evidence="6">Maltosyltransferase that uses maltose 1-phosphate (M1P) as the sugar donor to elongate linear or branched alpha-(1-&gt;4)-glucans. Is involved in a branched alpha-glucan biosynthetic pathway from trehalose, together with TreS, Mak and GlgB.</text>
</comment>
<dbReference type="InterPro" id="IPR026585">
    <property type="entry name" value="GlgE"/>
</dbReference>
<evidence type="ECO:0000256" key="1">
    <source>
        <dbReference type="ARBA" id="ARBA00011738"/>
    </source>
</evidence>
<feature type="domain" description="Glycosyl hydrolase family 13 catalytic" evidence="7">
    <location>
        <begin position="206"/>
        <end position="543"/>
    </location>
</feature>
<dbReference type="Gene3D" id="3.20.20.80">
    <property type="entry name" value="Glycosidases"/>
    <property type="match status" value="1"/>
</dbReference>
<feature type="active site" description="Nucleophile" evidence="6">
    <location>
        <position position="388"/>
    </location>
</feature>
<dbReference type="InterPro" id="IPR021828">
    <property type="entry name" value="GlgE_dom_N/S"/>
</dbReference>
<evidence type="ECO:0000256" key="5">
    <source>
        <dbReference type="ARBA" id="ARBA00048735"/>
    </source>
</evidence>
<dbReference type="Pfam" id="PF21702">
    <property type="entry name" value="GLGE_C"/>
    <property type="match status" value="1"/>
</dbReference>